<accession>A0A4Q5K8T8</accession>
<reference evidence="3 4" key="1">
    <citation type="submission" date="2019-02" db="EMBL/GenBank/DDBJ databases">
        <title>Genome sequences of Aliivibrio finisterrensis strains from farmed Atlantic salmon.</title>
        <authorList>
            <person name="Bowman J.P."/>
        </authorList>
    </citation>
    <scope>NUCLEOTIDE SEQUENCE [LARGE SCALE GENOMIC DNA]</scope>
    <source>
        <strain evidence="3 4">A32</strain>
    </source>
</reference>
<gene>
    <name evidence="3" type="ORF">ERW49_18820</name>
</gene>
<dbReference type="SUPFAM" id="SSF47598">
    <property type="entry name" value="Ribbon-helix-helix"/>
    <property type="match status" value="1"/>
</dbReference>
<dbReference type="PANTHER" id="PTHR35401">
    <property type="entry name" value="COPG FAMILY HELIX-TURN-HELIX PROTEIN-RELATED-RELATED"/>
    <property type="match status" value="1"/>
</dbReference>
<sequence length="99" mass="11150">MSAIKKERVEFRATHEAKLSIEEAAAMSGKTVSSFVHDLVIEKARELINERKRLLVRESQWGSLMAALDNPSKPTALMDEIIKLSTEEENWTVTMSSAM</sequence>
<dbReference type="PANTHER" id="PTHR35401:SF2">
    <property type="entry name" value="ABC-TYPE TRANSPORT SYSTEM"/>
    <property type="match status" value="1"/>
</dbReference>
<dbReference type="RefSeq" id="WP_130088396.1">
    <property type="nucleotide sequence ID" value="NZ_SEZJ01000031.1"/>
</dbReference>
<evidence type="ECO:0000313" key="3">
    <source>
        <dbReference type="EMBL" id="RYU41122.1"/>
    </source>
</evidence>
<dbReference type="InterPro" id="IPR014795">
    <property type="entry name" value="TacA_1-like"/>
</dbReference>
<dbReference type="OrthoDB" id="6505495at2"/>
<organism evidence="3 4">
    <name type="scientific">Aliivibrio finisterrensis</name>
    <dbReference type="NCBI Taxonomy" id="511998"/>
    <lineage>
        <taxon>Bacteria</taxon>
        <taxon>Pseudomonadati</taxon>
        <taxon>Pseudomonadota</taxon>
        <taxon>Gammaproteobacteria</taxon>
        <taxon>Vibrionales</taxon>
        <taxon>Vibrionaceae</taxon>
        <taxon>Aliivibrio</taxon>
    </lineage>
</organism>
<dbReference type="GeneID" id="56277118"/>
<protein>
    <submittedName>
        <fullName evidence="3">DUF1778 domain-containing protein</fullName>
    </submittedName>
</protein>
<evidence type="ECO:0000313" key="4">
    <source>
        <dbReference type="Proteomes" id="UP000293465"/>
    </source>
</evidence>
<dbReference type="Gene3D" id="1.20.5.780">
    <property type="entry name" value="Single helix bin"/>
    <property type="match status" value="1"/>
</dbReference>
<dbReference type="GO" id="GO:0006355">
    <property type="term" value="P:regulation of DNA-templated transcription"/>
    <property type="evidence" value="ECO:0007669"/>
    <property type="project" value="InterPro"/>
</dbReference>
<dbReference type="InterPro" id="IPR010985">
    <property type="entry name" value="Ribbon_hlx_hlx"/>
</dbReference>
<dbReference type="EMBL" id="SEZJ01000031">
    <property type="protein sequence ID" value="RYU41122.1"/>
    <property type="molecule type" value="Genomic_DNA"/>
</dbReference>
<dbReference type="AlphaFoldDB" id="A0A4Q5K8T8"/>
<dbReference type="Proteomes" id="UP000293465">
    <property type="component" value="Unassembled WGS sequence"/>
</dbReference>
<comment type="similarity">
    <text evidence="2">Belongs to the TacA antitoxin family.</text>
</comment>
<proteinExistence type="inferred from homology"/>
<name>A0A4Q5K8T8_9GAMM</name>
<keyword evidence="1" id="KW-1277">Toxin-antitoxin system</keyword>
<dbReference type="Pfam" id="PF08681">
    <property type="entry name" value="TacA1"/>
    <property type="match status" value="1"/>
</dbReference>
<evidence type="ECO:0000256" key="2">
    <source>
        <dbReference type="ARBA" id="ARBA00049988"/>
    </source>
</evidence>
<evidence type="ECO:0000256" key="1">
    <source>
        <dbReference type="ARBA" id="ARBA00022649"/>
    </source>
</evidence>
<comment type="caution">
    <text evidence="3">The sequence shown here is derived from an EMBL/GenBank/DDBJ whole genome shotgun (WGS) entry which is preliminary data.</text>
</comment>